<accession>A0ABP4SN06</accession>
<evidence type="ECO:0000259" key="3">
    <source>
        <dbReference type="Pfam" id="PF13320"/>
    </source>
</evidence>
<feature type="domain" description="Glycoside hydrolase 123 N-terminal" evidence="4">
    <location>
        <begin position="55"/>
        <end position="173"/>
    </location>
</feature>
<dbReference type="InterPro" id="IPR000421">
    <property type="entry name" value="FA58C"/>
</dbReference>
<sequence length="1102" mass="120968">MRLFRCFLALITLIALAPLTQARATGPLAGSWAWTESVYTSVFPDSRPSADSGDVLRLDTARNEYEAAQLVVRRPDAFRVDQVAFTDLVSGANRLPAANLEYKFVETTYLNRNSGTPNPVYPLTRTGAGQYPDGLSNDPARDVPARTTQPIWIRVFVPATTPGGLYIGTATVRTTAGDQAVPIQVDVRAVTLPEASDGGFTNALWSLMFGALDTGDPELGGKEPVQDAFGQVKYTDGWWALMDNLAKEWKAHRTNNLSVPMMRVLTDAHTSFDAATGKYVFQWQRFDEIVEFFLARGGIKRIEGFLQSYDHGNPDWSVEMIDPVTNTPVRRAWNSPTATRWLDQYTTALRAHLEAKGWASKFWTHVGDEPTGENGERSWTGIANRMRAAWPDIKLGDAAYEEPAASRLAERADIMIPNLGNYSTTPAAYDRLRTEQGKELWLYNCSIPVANYLNRFVDQPQWHQRQTMWFAYSRGASGYLHWAMDKWWYPVDQHNEKGDGYIVLPDRARQTIKSTVRYESLRDGIEDWEVLNLLGKTDPVAARDLAAGLVPLGDKYTPDTSYMIRIRRTMLDLAAGRPVPTLPATTTSGSGWRQLDFGKQVQLDTVRLRWTGAVPASVKLSISYDGSRWTPISASTGVSTPNAKARYVRIETVSALSSVEVTGAGLETPNLAGGREYRWSETPWTERADSGGEATDGVLADAQDDDRSVGFTFAPGARRTVSLTMDLGTVQRVGRARTHAYEEYPAYRPDEVRVLTSVDGERFTSRAAQPAPRGTAGVWYDLTFAAAPARYVRFEFPKTGSATGDKMFVDDVEVYGASEPANLAWGRPVYRNVEPAAAYPDSGQESTDGIRGGGFGDGLGYGYALAAGETKSVDVEVDLGGSKVVNRVRVAAYDDDLHDYAPDKVQVVVAGAVVAEAVVPVGGWYDLSFPAVSHDGVVVRMTKTEHHFADYLFVDEIVVQGAVGPDLVRSYSAPAAQYPDGGSESADGVLAGHYRDGLSYGYPAPRTADVVLDLGSVAPVSLVRVRAYADGEHDYAPSEVVVATSTDGTSYTERTRTSAAQARWFELPFSAVDARFVRVTLRKTTGTNADWLFIDELTAHRT</sequence>
<proteinExistence type="predicted"/>
<evidence type="ECO:0000313" key="6">
    <source>
        <dbReference type="Proteomes" id="UP001500280"/>
    </source>
</evidence>
<evidence type="ECO:0000259" key="2">
    <source>
        <dbReference type="Pfam" id="PF00754"/>
    </source>
</evidence>
<evidence type="ECO:0000259" key="4">
    <source>
        <dbReference type="Pfam" id="PF22680"/>
    </source>
</evidence>
<feature type="chain" id="PRO_5045865325" description="DUF4091 domain-containing protein" evidence="1">
    <location>
        <begin position="18"/>
        <end position="1102"/>
    </location>
</feature>
<keyword evidence="1" id="KW-0732">Signal</keyword>
<dbReference type="EMBL" id="BAAANF010000005">
    <property type="protein sequence ID" value="GAA1675036.1"/>
    <property type="molecule type" value="Genomic_DNA"/>
</dbReference>
<evidence type="ECO:0008006" key="7">
    <source>
        <dbReference type="Google" id="ProtNLM"/>
    </source>
</evidence>
<protein>
    <recommendedName>
        <fullName evidence="7">DUF4091 domain-containing protein</fullName>
    </recommendedName>
</protein>
<dbReference type="InterPro" id="IPR025150">
    <property type="entry name" value="GH123_cat"/>
</dbReference>
<dbReference type="Pfam" id="PF22680">
    <property type="entry name" value="Glyco_hydro_123_N_2"/>
    <property type="match status" value="1"/>
</dbReference>
<feature type="signal peptide" evidence="1">
    <location>
        <begin position="1"/>
        <end position="17"/>
    </location>
</feature>
<organism evidence="5 6">
    <name type="scientific">Kribbella yunnanensis</name>
    <dbReference type="NCBI Taxonomy" id="190194"/>
    <lineage>
        <taxon>Bacteria</taxon>
        <taxon>Bacillati</taxon>
        <taxon>Actinomycetota</taxon>
        <taxon>Actinomycetes</taxon>
        <taxon>Propionibacteriales</taxon>
        <taxon>Kribbellaceae</taxon>
        <taxon>Kribbella</taxon>
    </lineage>
</organism>
<dbReference type="InterPro" id="IPR008979">
    <property type="entry name" value="Galactose-bd-like_sf"/>
</dbReference>
<evidence type="ECO:0000313" key="5">
    <source>
        <dbReference type="EMBL" id="GAA1675036.1"/>
    </source>
</evidence>
<comment type="caution">
    <text evidence="5">The sequence shown here is derived from an EMBL/GenBank/DDBJ whole genome shotgun (WGS) entry which is preliminary data.</text>
</comment>
<feature type="domain" description="F5/8 type C" evidence="2">
    <location>
        <begin position="590"/>
        <end position="654"/>
    </location>
</feature>
<dbReference type="Gene3D" id="2.60.120.260">
    <property type="entry name" value="Galactose-binding domain-like"/>
    <property type="match status" value="3"/>
</dbReference>
<keyword evidence="6" id="KW-1185">Reference proteome</keyword>
<dbReference type="SUPFAM" id="SSF49785">
    <property type="entry name" value="Galactose-binding domain-like"/>
    <property type="match status" value="3"/>
</dbReference>
<feature type="domain" description="Glycoside hydrolase 123 catalytic" evidence="3">
    <location>
        <begin position="234"/>
        <end position="534"/>
    </location>
</feature>
<feature type="domain" description="F5/8 type C" evidence="2">
    <location>
        <begin position="1004"/>
        <end position="1096"/>
    </location>
</feature>
<dbReference type="InterPro" id="IPR053850">
    <property type="entry name" value="Glyco_hydro_123_N_2"/>
</dbReference>
<dbReference type="RefSeq" id="WP_344147877.1">
    <property type="nucleotide sequence ID" value="NZ_BAAANF010000005.1"/>
</dbReference>
<dbReference type="Pfam" id="PF13320">
    <property type="entry name" value="GH123_cat"/>
    <property type="match status" value="1"/>
</dbReference>
<evidence type="ECO:0000256" key="1">
    <source>
        <dbReference type="SAM" id="SignalP"/>
    </source>
</evidence>
<reference evidence="6" key="1">
    <citation type="journal article" date="2019" name="Int. J. Syst. Evol. Microbiol.">
        <title>The Global Catalogue of Microorganisms (GCM) 10K type strain sequencing project: providing services to taxonomists for standard genome sequencing and annotation.</title>
        <authorList>
            <consortium name="The Broad Institute Genomics Platform"/>
            <consortium name="The Broad Institute Genome Sequencing Center for Infectious Disease"/>
            <person name="Wu L."/>
            <person name="Ma J."/>
        </authorList>
    </citation>
    <scope>NUCLEOTIDE SEQUENCE [LARGE SCALE GENOMIC DNA]</scope>
    <source>
        <strain evidence="6">JCM 14307</strain>
    </source>
</reference>
<dbReference type="Proteomes" id="UP001500280">
    <property type="component" value="Unassembled WGS sequence"/>
</dbReference>
<dbReference type="Pfam" id="PF00754">
    <property type="entry name" value="F5_F8_type_C"/>
    <property type="match status" value="2"/>
</dbReference>
<gene>
    <name evidence="5" type="ORF">GCM10009745_17600</name>
</gene>
<name>A0ABP4SN06_9ACTN</name>